<evidence type="ECO:0000256" key="2">
    <source>
        <dbReference type="ARBA" id="ARBA00022679"/>
    </source>
</evidence>
<keyword evidence="3 5" id="KW-0949">S-adenosyl-L-methionine</keyword>
<accession>A0A915PZQ6</accession>
<keyword evidence="7" id="KW-1185">Reference proteome</keyword>
<dbReference type="GO" id="GO:0032259">
    <property type="term" value="P:methylation"/>
    <property type="evidence" value="ECO:0007669"/>
    <property type="project" value="UniProtKB-KW"/>
</dbReference>
<dbReference type="CDD" id="cd02440">
    <property type="entry name" value="AdoMet_MTases"/>
    <property type="match status" value="1"/>
</dbReference>
<dbReference type="GO" id="GO:0005783">
    <property type="term" value="C:endoplasmic reticulum"/>
    <property type="evidence" value="ECO:0007669"/>
    <property type="project" value="TreeGrafter"/>
</dbReference>
<evidence type="ECO:0000256" key="5">
    <source>
        <dbReference type="PROSITE-ProRule" id="PRU01022"/>
    </source>
</evidence>
<keyword evidence="1 5" id="KW-0489">Methyltransferase</keyword>
<evidence type="ECO:0000256" key="1">
    <source>
        <dbReference type="ARBA" id="ARBA00022603"/>
    </source>
</evidence>
<evidence type="ECO:0000313" key="7">
    <source>
        <dbReference type="Proteomes" id="UP000887581"/>
    </source>
</evidence>
<dbReference type="WBParaSite" id="sdigi.contig5.g688.t1">
    <property type="protein sequence ID" value="sdigi.contig5.g688.t1"/>
    <property type="gene ID" value="sdigi.contig5.g688"/>
</dbReference>
<dbReference type="PROSITE" id="PS51685">
    <property type="entry name" value="SAM_MT_ERG6_SMT"/>
    <property type="match status" value="1"/>
</dbReference>
<proteinExistence type="inferred from homology"/>
<sequence length="297" mass="33257">MSAVIDEYFNGNFHFAPPTRRQQSLADALKELHERIGHCLNLTKGKKCVDIGCGIGGVMHDLAFTGADMTGVTIAGNEVSIGNERFECEGLENCHIVQGDYCSLPLLDNGYDCAYAIYSLKYLEDLKPALKEINRILRPGGLFLVYDLLKTDKEEIISIAKIYGMELKKNINLDRETGNPYYFCFSHSPLFMWLIRSPLVDWIISIAQALHIMPKGFLHFKRVFLAGTINSIVRAGNLGILSGSEDMVQKCIPVTIQTANREVLEFCFFSTEKGMGPKGIATHHWYQLVDCAVLPRL</sequence>
<evidence type="ECO:0000259" key="6">
    <source>
        <dbReference type="PROSITE" id="PS51685"/>
    </source>
</evidence>
<dbReference type="GO" id="GO:0003838">
    <property type="term" value="F:sterol 24-C-methyltransferase activity"/>
    <property type="evidence" value="ECO:0007669"/>
    <property type="project" value="TreeGrafter"/>
</dbReference>
<dbReference type="Pfam" id="PF08241">
    <property type="entry name" value="Methyltransf_11"/>
    <property type="match status" value="1"/>
</dbReference>
<evidence type="ECO:0000256" key="3">
    <source>
        <dbReference type="ARBA" id="ARBA00022691"/>
    </source>
</evidence>
<dbReference type="SUPFAM" id="SSF53335">
    <property type="entry name" value="S-adenosyl-L-methionine-dependent methyltransferases"/>
    <property type="match status" value="1"/>
</dbReference>
<dbReference type="PANTHER" id="PTHR44068:SF1">
    <property type="entry name" value="HYPOTHETICAL LOC100005854"/>
    <property type="match status" value="1"/>
</dbReference>
<name>A0A915PZQ6_9BILA</name>
<reference evidence="8" key="1">
    <citation type="submission" date="2022-11" db="UniProtKB">
        <authorList>
            <consortium name="WormBaseParasite"/>
        </authorList>
    </citation>
    <scope>IDENTIFICATION</scope>
</reference>
<dbReference type="Gene3D" id="3.40.50.150">
    <property type="entry name" value="Vaccinia Virus protein VP39"/>
    <property type="match status" value="1"/>
</dbReference>
<keyword evidence="2 5" id="KW-0808">Transferase</keyword>
<dbReference type="InterPro" id="IPR029063">
    <property type="entry name" value="SAM-dependent_MTases_sf"/>
</dbReference>
<dbReference type="InterPro" id="IPR030384">
    <property type="entry name" value="MeTrfase_SMT"/>
</dbReference>
<evidence type="ECO:0000313" key="8">
    <source>
        <dbReference type="WBParaSite" id="sdigi.contig5.g688.t1"/>
    </source>
</evidence>
<protein>
    <submittedName>
        <fullName evidence="8">SAM-dependent methyltransferase Erg6/SMT-type domain-containing protein</fullName>
    </submittedName>
</protein>
<organism evidence="7 8">
    <name type="scientific">Setaria digitata</name>
    <dbReference type="NCBI Taxonomy" id="48799"/>
    <lineage>
        <taxon>Eukaryota</taxon>
        <taxon>Metazoa</taxon>
        <taxon>Ecdysozoa</taxon>
        <taxon>Nematoda</taxon>
        <taxon>Chromadorea</taxon>
        <taxon>Rhabditida</taxon>
        <taxon>Spirurina</taxon>
        <taxon>Spiruromorpha</taxon>
        <taxon>Filarioidea</taxon>
        <taxon>Setariidae</taxon>
        <taxon>Setaria</taxon>
    </lineage>
</organism>
<evidence type="ECO:0000256" key="4">
    <source>
        <dbReference type="ARBA" id="ARBA00038188"/>
    </source>
</evidence>
<dbReference type="GO" id="GO:0016126">
    <property type="term" value="P:sterol biosynthetic process"/>
    <property type="evidence" value="ECO:0007669"/>
    <property type="project" value="TreeGrafter"/>
</dbReference>
<comment type="similarity">
    <text evidence="4 5">Belongs to the class I-like SAM-binding methyltransferase superfamily. Erg6/SMT family.</text>
</comment>
<feature type="domain" description="SAM-dependent methyltransferase Erg6/SMT-type" evidence="6">
    <location>
        <begin position="1"/>
        <end position="153"/>
    </location>
</feature>
<dbReference type="Proteomes" id="UP000887581">
    <property type="component" value="Unplaced"/>
</dbReference>
<dbReference type="AlphaFoldDB" id="A0A915PZQ6"/>
<dbReference type="InterPro" id="IPR050447">
    <property type="entry name" value="Erg6_SMT_methyltransf"/>
</dbReference>
<dbReference type="PANTHER" id="PTHR44068">
    <property type="entry name" value="ZGC:194242"/>
    <property type="match status" value="1"/>
</dbReference>
<dbReference type="InterPro" id="IPR013216">
    <property type="entry name" value="Methyltransf_11"/>
</dbReference>